<keyword evidence="3" id="KW-1185">Reference proteome</keyword>
<evidence type="ECO:0000313" key="3">
    <source>
        <dbReference type="Proteomes" id="UP000440578"/>
    </source>
</evidence>
<accession>A0A6A4WM69</accession>
<dbReference type="EMBL" id="VIIS01000987">
    <property type="protein sequence ID" value="KAF0303011.1"/>
    <property type="molecule type" value="Genomic_DNA"/>
</dbReference>
<sequence>MKTFDFPYQSLSIHIPPPSLPAPSFVSPDLARLVRCLTRPPPSAGLSSPVKPPSHLLPPHKVSPRNTATVPPLPQSLAPVTSVGQPPVSAASSQANSFAAALKSLARNAGGTETKEPAAPSKSSRDSAPPMSPKRGPLHVPRAPHTDNPPPVVAIAPTPTHQRSRESAPITSSAADLKGSLPAEVSSHLTAACRRGPAARAGRLPAVPGRRAAEAPRGALSGLCLLGAAAAAAAAAGGLYSPAADTARLPTGAAPTRGAVPGVALPPPAPASALTLWVST</sequence>
<evidence type="ECO:0000256" key="1">
    <source>
        <dbReference type="SAM" id="MobiDB-lite"/>
    </source>
</evidence>
<evidence type="ECO:0000313" key="2">
    <source>
        <dbReference type="EMBL" id="KAF0303011.1"/>
    </source>
</evidence>
<feature type="region of interest" description="Disordered" evidence="1">
    <location>
        <begin position="42"/>
        <end position="90"/>
    </location>
</feature>
<dbReference type="AlphaFoldDB" id="A0A6A4WM69"/>
<proteinExistence type="predicted"/>
<name>A0A6A4WM69_AMPAM</name>
<comment type="caution">
    <text evidence="2">The sequence shown here is derived from an EMBL/GenBank/DDBJ whole genome shotgun (WGS) entry which is preliminary data.</text>
</comment>
<dbReference type="Proteomes" id="UP000440578">
    <property type="component" value="Unassembled WGS sequence"/>
</dbReference>
<reference evidence="2 3" key="1">
    <citation type="submission" date="2019-07" db="EMBL/GenBank/DDBJ databases">
        <title>Draft genome assembly of a fouling barnacle, Amphibalanus amphitrite (Darwin, 1854): The first reference genome for Thecostraca.</title>
        <authorList>
            <person name="Kim W."/>
        </authorList>
    </citation>
    <scope>NUCLEOTIDE SEQUENCE [LARGE SCALE GENOMIC DNA]</scope>
    <source>
        <strain evidence="2">SNU_AA5</strain>
        <tissue evidence="2">Soma without cirri and trophi</tissue>
    </source>
</reference>
<protein>
    <submittedName>
        <fullName evidence="2">Uncharacterized protein</fullName>
    </submittedName>
</protein>
<feature type="region of interest" description="Disordered" evidence="1">
    <location>
        <begin position="109"/>
        <end position="177"/>
    </location>
</feature>
<gene>
    <name evidence="2" type="ORF">FJT64_024989</name>
</gene>
<organism evidence="2 3">
    <name type="scientific">Amphibalanus amphitrite</name>
    <name type="common">Striped barnacle</name>
    <name type="synonym">Balanus amphitrite</name>
    <dbReference type="NCBI Taxonomy" id="1232801"/>
    <lineage>
        <taxon>Eukaryota</taxon>
        <taxon>Metazoa</taxon>
        <taxon>Ecdysozoa</taxon>
        <taxon>Arthropoda</taxon>
        <taxon>Crustacea</taxon>
        <taxon>Multicrustacea</taxon>
        <taxon>Cirripedia</taxon>
        <taxon>Thoracica</taxon>
        <taxon>Thoracicalcarea</taxon>
        <taxon>Balanomorpha</taxon>
        <taxon>Balanoidea</taxon>
        <taxon>Balanidae</taxon>
        <taxon>Amphibalaninae</taxon>
        <taxon>Amphibalanus</taxon>
    </lineage>
</organism>